<accession>A0ABW6JUK5</accession>
<dbReference type="EMBL" id="JBIACJ010000001">
    <property type="protein sequence ID" value="MFE8694790.1"/>
    <property type="molecule type" value="Genomic_DNA"/>
</dbReference>
<reference evidence="1 2" key="1">
    <citation type="submission" date="2024-08" db="EMBL/GenBank/DDBJ databases">
        <title>Two novel Cytobacillus novel species.</title>
        <authorList>
            <person name="Liu G."/>
        </authorList>
    </citation>
    <scope>NUCLEOTIDE SEQUENCE [LARGE SCALE GENOMIC DNA]</scope>
    <source>
        <strain evidence="1 2">FJAT-53684</strain>
    </source>
</reference>
<comment type="caution">
    <text evidence="1">The sequence shown here is derived from an EMBL/GenBank/DDBJ whole genome shotgun (WGS) entry which is preliminary data.</text>
</comment>
<sequence>MDYFANNRFFEIVYGEETFEFLEFIRIDYICEVTYITLKNVITREIFTFDEGEIQVIRKKFHRLPQNTAKNNNNLAAKGTYSLYY</sequence>
<evidence type="ECO:0008006" key="3">
    <source>
        <dbReference type="Google" id="ProtNLM"/>
    </source>
</evidence>
<dbReference type="RefSeq" id="WP_389213767.1">
    <property type="nucleotide sequence ID" value="NZ_JBIACJ010000001.1"/>
</dbReference>
<name>A0ABW6JUK5_9BACI</name>
<evidence type="ECO:0000313" key="1">
    <source>
        <dbReference type="EMBL" id="MFE8694790.1"/>
    </source>
</evidence>
<keyword evidence="2" id="KW-1185">Reference proteome</keyword>
<proteinExistence type="predicted"/>
<gene>
    <name evidence="1" type="ORF">ACFYKT_00295</name>
</gene>
<protein>
    <recommendedName>
        <fullName evidence="3">HTH LytTR-type domain-containing protein</fullName>
    </recommendedName>
</protein>
<dbReference type="Proteomes" id="UP001601058">
    <property type="component" value="Unassembled WGS sequence"/>
</dbReference>
<evidence type="ECO:0000313" key="2">
    <source>
        <dbReference type="Proteomes" id="UP001601058"/>
    </source>
</evidence>
<organism evidence="1 2">
    <name type="scientific">Cytobacillus mangrovibacter</name>
    <dbReference type="NCBI Taxonomy" id="3299024"/>
    <lineage>
        <taxon>Bacteria</taxon>
        <taxon>Bacillati</taxon>
        <taxon>Bacillota</taxon>
        <taxon>Bacilli</taxon>
        <taxon>Bacillales</taxon>
        <taxon>Bacillaceae</taxon>
        <taxon>Cytobacillus</taxon>
    </lineage>
</organism>